<feature type="compositionally biased region" description="Low complexity" evidence="1">
    <location>
        <begin position="1"/>
        <end position="13"/>
    </location>
</feature>
<evidence type="ECO:0000313" key="4">
    <source>
        <dbReference type="Proteomes" id="UP000289738"/>
    </source>
</evidence>
<sequence length="189" mass="21577">MASASNAVGSSNNPRSFGSTMKRMNRNKDSRLPEWYGCGSRSVLRWSATDSNPKRPFVGCPNYNISGKRWCRLFLWVDKILEEDVITCDGRTSPSIDNKEWKMKIVWKLERLEYEVRVLKVGGILVSVFMLLITVAIFLLKLTKIKLNLDLSLWYKWGITTIYSGSWSRIVDLTSISISISSRCSSYSS</sequence>
<keyword evidence="2" id="KW-0812">Transmembrane</keyword>
<evidence type="ECO:0000256" key="2">
    <source>
        <dbReference type="SAM" id="Phobius"/>
    </source>
</evidence>
<dbReference type="EMBL" id="SDMP01000019">
    <property type="protein sequence ID" value="RYQ93567.1"/>
    <property type="molecule type" value="Genomic_DNA"/>
</dbReference>
<keyword evidence="4" id="KW-1185">Reference proteome</keyword>
<evidence type="ECO:0008006" key="5">
    <source>
        <dbReference type="Google" id="ProtNLM"/>
    </source>
</evidence>
<reference evidence="3 4" key="1">
    <citation type="submission" date="2019-01" db="EMBL/GenBank/DDBJ databases">
        <title>Sequencing of cultivated peanut Arachis hypogaea provides insights into genome evolution and oil improvement.</title>
        <authorList>
            <person name="Chen X."/>
        </authorList>
    </citation>
    <scope>NUCLEOTIDE SEQUENCE [LARGE SCALE GENOMIC DNA]</scope>
    <source>
        <strain evidence="4">cv. Fuhuasheng</strain>
        <tissue evidence="3">Leaves</tissue>
    </source>
</reference>
<feature type="region of interest" description="Disordered" evidence="1">
    <location>
        <begin position="1"/>
        <end position="23"/>
    </location>
</feature>
<dbReference type="AlphaFoldDB" id="A0A444XUV2"/>
<evidence type="ECO:0000313" key="3">
    <source>
        <dbReference type="EMBL" id="RYQ93567.1"/>
    </source>
</evidence>
<keyword evidence="2" id="KW-0472">Membrane</keyword>
<keyword evidence="2" id="KW-1133">Transmembrane helix</keyword>
<gene>
    <name evidence="3" type="ORF">Ahy_B09g099837</name>
</gene>
<comment type="caution">
    <text evidence="3">The sequence shown here is derived from an EMBL/GenBank/DDBJ whole genome shotgun (WGS) entry which is preliminary data.</text>
</comment>
<proteinExistence type="predicted"/>
<protein>
    <recommendedName>
        <fullName evidence="5">Zinc finger GRF-type domain-containing protein</fullName>
    </recommendedName>
</protein>
<evidence type="ECO:0000256" key="1">
    <source>
        <dbReference type="SAM" id="MobiDB-lite"/>
    </source>
</evidence>
<name>A0A444XUV2_ARAHY</name>
<organism evidence="3 4">
    <name type="scientific">Arachis hypogaea</name>
    <name type="common">Peanut</name>
    <dbReference type="NCBI Taxonomy" id="3818"/>
    <lineage>
        <taxon>Eukaryota</taxon>
        <taxon>Viridiplantae</taxon>
        <taxon>Streptophyta</taxon>
        <taxon>Embryophyta</taxon>
        <taxon>Tracheophyta</taxon>
        <taxon>Spermatophyta</taxon>
        <taxon>Magnoliopsida</taxon>
        <taxon>eudicotyledons</taxon>
        <taxon>Gunneridae</taxon>
        <taxon>Pentapetalae</taxon>
        <taxon>rosids</taxon>
        <taxon>fabids</taxon>
        <taxon>Fabales</taxon>
        <taxon>Fabaceae</taxon>
        <taxon>Papilionoideae</taxon>
        <taxon>50 kb inversion clade</taxon>
        <taxon>dalbergioids sensu lato</taxon>
        <taxon>Dalbergieae</taxon>
        <taxon>Pterocarpus clade</taxon>
        <taxon>Arachis</taxon>
    </lineage>
</organism>
<feature type="transmembrane region" description="Helical" evidence="2">
    <location>
        <begin position="118"/>
        <end position="140"/>
    </location>
</feature>
<dbReference type="Proteomes" id="UP000289738">
    <property type="component" value="Chromosome B09"/>
</dbReference>
<accession>A0A444XUV2</accession>